<dbReference type="EMBL" id="CACVBS010000103">
    <property type="protein sequence ID" value="CAA7271276.1"/>
    <property type="molecule type" value="Genomic_DNA"/>
</dbReference>
<feature type="region of interest" description="Disordered" evidence="1">
    <location>
        <begin position="70"/>
        <end position="133"/>
    </location>
</feature>
<organism evidence="2 3">
    <name type="scientific">Cyclocybe aegerita</name>
    <name type="common">Black poplar mushroom</name>
    <name type="synonym">Agrocybe aegerita</name>
    <dbReference type="NCBI Taxonomy" id="1973307"/>
    <lineage>
        <taxon>Eukaryota</taxon>
        <taxon>Fungi</taxon>
        <taxon>Dikarya</taxon>
        <taxon>Basidiomycota</taxon>
        <taxon>Agaricomycotina</taxon>
        <taxon>Agaricomycetes</taxon>
        <taxon>Agaricomycetidae</taxon>
        <taxon>Agaricales</taxon>
        <taxon>Agaricineae</taxon>
        <taxon>Bolbitiaceae</taxon>
        <taxon>Cyclocybe</taxon>
    </lineage>
</organism>
<sequence length="472" mass="52743">MLLIHASHTELNNEGADRPTKRKRKEGNHVEVQLPDSLPAYERGVEESSRFGESRVTAYVRALEGVNRRISGVTPEEDPITRRTDLTGYTGDSDDESGNESSDSQLEDFLNFDKNYAPPPTDHVESNDKREEQENLNQYNWNKVQSAYCKALEQIIRRNPTVSGLALVAGQVKHANHLFGVGELWAPVILVCSENTVLAGLTAQHYVDELKRADMRHPPKMLPNTPVYKAAPQGYPMTPMEVDALVAVACNRTGHKHPRAEAHVLLQSFHAAATRIDRSQRDDAMHCILDSTVFEPTYFPEFMENAHSYIIPPMVPPTQHTRSSNQNSSSGYGLAMPTNPFDIIARCQYVIAHQMIGTPNAIKGVIIDFAGRVYLPTMFAYLLAKLLSPVAKQASKMWIALFAHIHPTAPFVESIVPTYIFHSLELTDSTYRNATEDNVVNDLIRNGIPVAWVDHAYTFGLRVLNQTVTNFG</sequence>
<evidence type="ECO:0000256" key="1">
    <source>
        <dbReference type="SAM" id="MobiDB-lite"/>
    </source>
</evidence>
<proteinExistence type="predicted"/>
<accession>A0A8S0W5F9</accession>
<evidence type="ECO:0000313" key="2">
    <source>
        <dbReference type="EMBL" id="CAA7271276.1"/>
    </source>
</evidence>
<dbReference type="OrthoDB" id="2988687at2759"/>
<protein>
    <submittedName>
        <fullName evidence="2">Uncharacterized protein</fullName>
    </submittedName>
</protein>
<reference evidence="2 3" key="1">
    <citation type="submission" date="2020-01" db="EMBL/GenBank/DDBJ databases">
        <authorList>
            <person name="Gupta K D."/>
        </authorList>
    </citation>
    <scope>NUCLEOTIDE SEQUENCE [LARGE SCALE GENOMIC DNA]</scope>
</reference>
<feature type="region of interest" description="Disordered" evidence="1">
    <location>
        <begin position="1"/>
        <end position="28"/>
    </location>
</feature>
<feature type="compositionally biased region" description="Basic and acidic residues" evidence="1">
    <location>
        <begin position="122"/>
        <end position="133"/>
    </location>
</feature>
<evidence type="ECO:0000313" key="3">
    <source>
        <dbReference type="Proteomes" id="UP000467700"/>
    </source>
</evidence>
<gene>
    <name evidence="2" type="ORF">AAE3_LOCUS13505</name>
</gene>
<name>A0A8S0W5F9_CYCAE</name>
<dbReference type="Proteomes" id="UP000467700">
    <property type="component" value="Unassembled WGS sequence"/>
</dbReference>
<comment type="caution">
    <text evidence="2">The sequence shown here is derived from an EMBL/GenBank/DDBJ whole genome shotgun (WGS) entry which is preliminary data.</text>
</comment>
<dbReference type="AlphaFoldDB" id="A0A8S0W5F9"/>
<keyword evidence="3" id="KW-1185">Reference proteome</keyword>